<dbReference type="InterPro" id="IPR004358">
    <property type="entry name" value="Sig_transdc_His_kin-like_C"/>
</dbReference>
<dbReference type="GO" id="GO:0000155">
    <property type="term" value="F:phosphorelay sensor kinase activity"/>
    <property type="evidence" value="ECO:0007669"/>
    <property type="project" value="InterPro"/>
</dbReference>
<dbReference type="Pfam" id="PF02518">
    <property type="entry name" value="HATPase_c"/>
    <property type="match status" value="1"/>
</dbReference>
<reference evidence="10" key="1">
    <citation type="submission" date="2020-02" db="EMBL/GenBank/DDBJ databases">
        <authorList>
            <person name="Meier V. D."/>
        </authorList>
    </citation>
    <scope>NUCLEOTIDE SEQUENCE</scope>
    <source>
        <strain evidence="10">AVDCRST_MAG39</strain>
    </source>
</reference>
<dbReference type="PANTHER" id="PTHR43065:SF10">
    <property type="entry name" value="PEROXIDE STRESS-ACTIVATED HISTIDINE KINASE MAK3"/>
    <property type="match status" value="1"/>
</dbReference>
<sequence length="346" mass="36461">MNADEGSAEDALLCSPTPTFVLDEAGRVRRANMAGEALATASERVMRGRPLDDFLRFGEPAAALGARAEAAPFFAFDRRIELAQGPARDGDVAVAPLSTRPGWRVVAVHARPAPRRPRVRRPVDAAAVLAHEIKNPLSGIRGAAQLIEGAGEGGEMPRLIRQEVDRIAALLDRMEGLTDTRPLDCGPLNIHAVLRDVAALARQGYARDVAIDEAFDPSLPAVLGERDALVQLFTNLLKNAVEAAPRGPVQLRTAYRYGVGLGDGAGGRVALPIEAAVIDDGPGLPSAVAAALFTPFVTTKLNGSGLGLALADKLAADLGGVLEHARNEAAGRTIFRVRLRRAGADR</sequence>
<dbReference type="Gene3D" id="3.30.565.10">
    <property type="entry name" value="Histidine kinase-like ATPase, C-terminal domain"/>
    <property type="match status" value="1"/>
</dbReference>
<dbReference type="InterPro" id="IPR036097">
    <property type="entry name" value="HisK_dim/P_sf"/>
</dbReference>
<dbReference type="PROSITE" id="PS50109">
    <property type="entry name" value="HIS_KIN"/>
    <property type="match status" value="1"/>
</dbReference>
<keyword evidence="8" id="KW-0902">Two-component regulatory system</keyword>
<dbReference type="GO" id="GO:0005524">
    <property type="term" value="F:ATP binding"/>
    <property type="evidence" value="ECO:0007669"/>
    <property type="project" value="UniProtKB-KW"/>
</dbReference>
<keyword evidence="7" id="KW-0067">ATP-binding</keyword>
<comment type="catalytic activity">
    <reaction evidence="1">
        <text>ATP + protein L-histidine = ADP + protein N-phospho-L-histidine.</text>
        <dbReference type="EC" id="2.7.13.3"/>
    </reaction>
</comment>
<feature type="domain" description="Histidine kinase" evidence="9">
    <location>
        <begin position="128"/>
        <end position="343"/>
    </location>
</feature>
<evidence type="ECO:0000256" key="7">
    <source>
        <dbReference type="ARBA" id="ARBA00022840"/>
    </source>
</evidence>
<keyword evidence="6" id="KW-0418">Kinase</keyword>
<keyword evidence="4 10" id="KW-0808">Transferase</keyword>
<dbReference type="InterPro" id="IPR003594">
    <property type="entry name" value="HATPase_dom"/>
</dbReference>
<dbReference type="CDD" id="cd00082">
    <property type="entry name" value="HisKA"/>
    <property type="match status" value="1"/>
</dbReference>
<evidence type="ECO:0000256" key="5">
    <source>
        <dbReference type="ARBA" id="ARBA00022741"/>
    </source>
</evidence>
<dbReference type="PANTHER" id="PTHR43065">
    <property type="entry name" value="SENSOR HISTIDINE KINASE"/>
    <property type="match status" value="1"/>
</dbReference>
<dbReference type="InterPro" id="IPR005467">
    <property type="entry name" value="His_kinase_dom"/>
</dbReference>
<evidence type="ECO:0000256" key="6">
    <source>
        <dbReference type="ARBA" id="ARBA00022777"/>
    </source>
</evidence>
<keyword evidence="5" id="KW-0547">Nucleotide-binding</keyword>
<evidence type="ECO:0000313" key="10">
    <source>
        <dbReference type="EMBL" id="CAA9523259.1"/>
    </source>
</evidence>
<organism evidence="10">
    <name type="scientific">uncultured Sphingomonadaceae bacterium</name>
    <dbReference type="NCBI Taxonomy" id="169976"/>
    <lineage>
        <taxon>Bacteria</taxon>
        <taxon>Pseudomonadati</taxon>
        <taxon>Pseudomonadota</taxon>
        <taxon>Alphaproteobacteria</taxon>
        <taxon>Sphingomonadales</taxon>
        <taxon>Sphingomonadaceae</taxon>
        <taxon>environmental samples</taxon>
    </lineage>
</organism>
<evidence type="ECO:0000259" key="9">
    <source>
        <dbReference type="PROSITE" id="PS50109"/>
    </source>
</evidence>
<dbReference type="SUPFAM" id="SSF55874">
    <property type="entry name" value="ATPase domain of HSP90 chaperone/DNA topoisomerase II/histidine kinase"/>
    <property type="match status" value="1"/>
</dbReference>
<evidence type="ECO:0000256" key="4">
    <source>
        <dbReference type="ARBA" id="ARBA00022679"/>
    </source>
</evidence>
<name>A0A6J4THB1_9SPHN</name>
<dbReference type="EC" id="2.7.13.3" evidence="2"/>
<proteinExistence type="predicted"/>
<evidence type="ECO:0000256" key="8">
    <source>
        <dbReference type="ARBA" id="ARBA00023012"/>
    </source>
</evidence>
<evidence type="ECO:0000256" key="1">
    <source>
        <dbReference type="ARBA" id="ARBA00000085"/>
    </source>
</evidence>
<accession>A0A6J4THB1</accession>
<dbReference type="EMBL" id="CADCVW010000107">
    <property type="protein sequence ID" value="CAA9523259.1"/>
    <property type="molecule type" value="Genomic_DNA"/>
</dbReference>
<dbReference type="SUPFAM" id="SSF47384">
    <property type="entry name" value="Homodimeric domain of signal transducing histidine kinase"/>
    <property type="match status" value="1"/>
</dbReference>
<evidence type="ECO:0000256" key="3">
    <source>
        <dbReference type="ARBA" id="ARBA00022553"/>
    </source>
</evidence>
<dbReference type="AlphaFoldDB" id="A0A6J4THB1"/>
<dbReference type="SMART" id="SM00388">
    <property type="entry name" value="HisKA"/>
    <property type="match status" value="1"/>
</dbReference>
<dbReference type="Gene3D" id="1.10.287.130">
    <property type="match status" value="1"/>
</dbReference>
<dbReference type="PRINTS" id="PR00344">
    <property type="entry name" value="BCTRLSENSOR"/>
</dbReference>
<gene>
    <name evidence="10" type="ORF">AVDCRST_MAG39-2672</name>
</gene>
<dbReference type="InterPro" id="IPR036890">
    <property type="entry name" value="HATPase_C_sf"/>
</dbReference>
<evidence type="ECO:0000256" key="2">
    <source>
        <dbReference type="ARBA" id="ARBA00012438"/>
    </source>
</evidence>
<dbReference type="Pfam" id="PF00512">
    <property type="entry name" value="HisKA"/>
    <property type="match status" value="1"/>
</dbReference>
<keyword evidence="3" id="KW-0597">Phosphoprotein</keyword>
<dbReference type="InterPro" id="IPR003661">
    <property type="entry name" value="HisK_dim/P_dom"/>
</dbReference>
<protein>
    <recommendedName>
        <fullName evidence="2">histidine kinase</fullName>
        <ecNumber evidence="2">2.7.13.3</ecNumber>
    </recommendedName>
</protein>
<dbReference type="SMART" id="SM00387">
    <property type="entry name" value="HATPase_c"/>
    <property type="match status" value="1"/>
</dbReference>